<accession>A2CAL9</accession>
<name>A2CAL9_PROM3</name>
<organism evidence="1 2">
    <name type="scientific">Prochlorococcus marinus (strain MIT 9303)</name>
    <dbReference type="NCBI Taxonomy" id="59922"/>
    <lineage>
        <taxon>Bacteria</taxon>
        <taxon>Bacillati</taxon>
        <taxon>Cyanobacteriota</taxon>
        <taxon>Cyanophyceae</taxon>
        <taxon>Synechococcales</taxon>
        <taxon>Prochlorococcaceae</taxon>
        <taxon>Prochlorococcus</taxon>
    </lineage>
</organism>
<dbReference type="HOGENOM" id="CLU_3046823_0_0_3"/>
<proteinExistence type="predicted"/>
<evidence type="ECO:0000313" key="2">
    <source>
        <dbReference type="Proteomes" id="UP000002274"/>
    </source>
</evidence>
<gene>
    <name evidence="1" type="ordered locus">P9303_17871</name>
</gene>
<protein>
    <submittedName>
        <fullName evidence="1">Uncharacterized protein</fullName>
    </submittedName>
</protein>
<dbReference type="AlphaFoldDB" id="A2CAL9"/>
<dbReference type="Proteomes" id="UP000002274">
    <property type="component" value="Chromosome"/>
</dbReference>
<reference evidence="1 2" key="1">
    <citation type="journal article" date="2007" name="PLoS Genet.">
        <title>Patterns and implications of gene gain and loss in the evolution of Prochlorococcus.</title>
        <authorList>
            <person name="Kettler G.C."/>
            <person name="Martiny A.C."/>
            <person name="Huang K."/>
            <person name="Zucker J."/>
            <person name="Coleman M.L."/>
            <person name="Rodrigue S."/>
            <person name="Chen F."/>
            <person name="Lapidus A."/>
            <person name="Ferriera S."/>
            <person name="Johnson J."/>
            <person name="Steglich C."/>
            <person name="Church G.M."/>
            <person name="Richardson P."/>
            <person name="Chisholm S.W."/>
        </authorList>
    </citation>
    <scope>NUCLEOTIDE SEQUENCE [LARGE SCALE GENOMIC DNA]</scope>
    <source>
        <strain evidence="1 2">MIT 9303</strain>
    </source>
</reference>
<evidence type="ECO:0000313" key="1">
    <source>
        <dbReference type="EMBL" id="ABM78529.1"/>
    </source>
</evidence>
<dbReference type="EMBL" id="CP000554">
    <property type="protein sequence ID" value="ABM78529.1"/>
    <property type="molecule type" value="Genomic_DNA"/>
</dbReference>
<dbReference type="STRING" id="59922.P9303_17871"/>
<sequence>MLPLGNKAILPWPIYSCGLSFLLLQSQLKDIGSTKASYCQSFGLKALRQPLEIH</sequence>
<dbReference type="KEGG" id="pmf:P9303_17871"/>